<accession>A0ABR9RS61</accession>
<keyword evidence="4 6" id="KW-1133">Transmembrane helix</keyword>
<sequence length="280" mass="31374">MQRLGFLVSKRWGFFLVAVALLSWLAWELGQWQFDRLEDRRERNAIIERNDRQDPVDAESVLSVGEAVEADEEWSLVRATGTYAADETVFVRYRTHRSASGVQVVVPLQLESGATLLVDRGWWQTANRGEIPDDVPAPPTGQVEVLGRVRADATGDAARVSDRGTRAISSVEIGEALGRDTLGGFVELVEESPEAATPLTLPDEPELDEGPHFFYGLQWWFFGALAIFGFFYLLYDEWRDRRAETQAASRSEADRRSEEEGRSEAAQEAAVDREGDAVHE</sequence>
<comment type="caution">
    <text evidence="6">Lacks conserved residue(s) required for the propagation of feature annotation.</text>
</comment>
<reference evidence="8 9" key="1">
    <citation type="submission" date="2020-10" db="EMBL/GenBank/DDBJ databases">
        <title>Nocardioides sp. isolated from sludge.</title>
        <authorList>
            <person name="Zhang X."/>
        </authorList>
    </citation>
    <scope>NUCLEOTIDE SEQUENCE [LARGE SCALE GENOMIC DNA]</scope>
    <source>
        <strain evidence="8 9">Y6</strain>
    </source>
</reference>
<gene>
    <name evidence="8" type="ORF">IEQ44_07020</name>
</gene>
<comment type="caution">
    <text evidence="8">The sequence shown here is derived from an EMBL/GenBank/DDBJ whole genome shotgun (WGS) entry which is preliminary data.</text>
</comment>
<keyword evidence="6" id="KW-1003">Cell membrane</keyword>
<evidence type="ECO:0000256" key="2">
    <source>
        <dbReference type="ARBA" id="ARBA00007165"/>
    </source>
</evidence>
<dbReference type="PANTHER" id="PTHR23427:SF2">
    <property type="entry name" value="SURFEIT LOCUS PROTEIN 1"/>
    <property type="match status" value="1"/>
</dbReference>
<evidence type="ECO:0000313" key="8">
    <source>
        <dbReference type="EMBL" id="MBE7324400.1"/>
    </source>
</evidence>
<dbReference type="RefSeq" id="WP_193637719.1">
    <property type="nucleotide sequence ID" value="NZ_JADCSA010000005.1"/>
</dbReference>
<keyword evidence="5 6" id="KW-0472">Membrane</keyword>
<evidence type="ECO:0000256" key="5">
    <source>
        <dbReference type="ARBA" id="ARBA00023136"/>
    </source>
</evidence>
<evidence type="ECO:0000256" key="7">
    <source>
        <dbReference type="SAM" id="MobiDB-lite"/>
    </source>
</evidence>
<dbReference type="Pfam" id="PF02104">
    <property type="entry name" value="SURF1"/>
    <property type="match status" value="1"/>
</dbReference>
<dbReference type="Proteomes" id="UP000756387">
    <property type="component" value="Unassembled WGS sequence"/>
</dbReference>
<evidence type="ECO:0000256" key="3">
    <source>
        <dbReference type="ARBA" id="ARBA00022692"/>
    </source>
</evidence>
<dbReference type="PANTHER" id="PTHR23427">
    <property type="entry name" value="SURFEIT LOCUS PROTEIN"/>
    <property type="match status" value="1"/>
</dbReference>
<name>A0ABR9RS61_9ACTN</name>
<feature type="compositionally biased region" description="Basic and acidic residues" evidence="7">
    <location>
        <begin position="251"/>
        <end position="280"/>
    </location>
</feature>
<evidence type="ECO:0000256" key="6">
    <source>
        <dbReference type="RuleBase" id="RU363076"/>
    </source>
</evidence>
<dbReference type="CDD" id="cd06662">
    <property type="entry name" value="SURF1"/>
    <property type="match status" value="1"/>
</dbReference>
<dbReference type="InterPro" id="IPR002994">
    <property type="entry name" value="Surf1/Shy1"/>
</dbReference>
<dbReference type="PROSITE" id="PS50895">
    <property type="entry name" value="SURF1"/>
    <property type="match status" value="1"/>
</dbReference>
<keyword evidence="3 6" id="KW-0812">Transmembrane</keyword>
<proteinExistence type="inferred from homology"/>
<feature type="region of interest" description="Disordered" evidence="7">
    <location>
        <begin position="245"/>
        <end position="280"/>
    </location>
</feature>
<comment type="similarity">
    <text evidence="2 6">Belongs to the SURF1 family.</text>
</comment>
<keyword evidence="9" id="KW-1185">Reference proteome</keyword>
<evidence type="ECO:0000313" key="9">
    <source>
        <dbReference type="Proteomes" id="UP000756387"/>
    </source>
</evidence>
<evidence type="ECO:0000256" key="4">
    <source>
        <dbReference type="ARBA" id="ARBA00022989"/>
    </source>
</evidence>
<dbReference type="EMBL" id="JADCSA010000005">
    <property type="protein sequence ID" value="MBE7324400.1"/>
    <property type="molecule type" value="Genomic_DNA"/>
</dbReference>
<feature type="transmembrane region" description="Helical" evidence="6">
    <location>
        <begin position="217"/>
        <end position="235"/>
    </location>
</feature>
<comment type="subcellular location">
    <subcellularLocation>
        <location evidence="6">Cell membrane</location>
        <topology evidence="6">Multi-pass membrane protein</topology>
    </subcellularLocation>
    <subcellularLocation>
        <location evidence="1">Membrane</location>
    </subcellularLocation>
</comment>
<protein>
    <recommendedName>
        <fullName evidence="6">SURF1-like protein</fullName>
    </recommendedName>
</protein>
<dbReference type="InterPro" id="IPR045214">
    <property type="entry name" value="Surf1/Surf4"/>
</dbReference>
<evidence type="ECO:0000256" key="1">
    <source>
        <dbReference type="ARBA" id="ARBA00004370"/>
    </source>
</evidence>
<organism evidence="8 9">
    <name type="scientific">Nocardioides malaquae</name>
    <dbReference type="NCBI Taxonomy" id="2773426"/>
    <lineage>
        <taxon>Bacteria</taxon>
        <taxon>Bacillati</taxon>
        <taxon>Actinomycetota</taxon>
        <taxon>Actinomycetes</taxon>
        <taxon>Propionibacteriales</taxon>
        <taxon>Nocardioidaceae</taxon>
        <taxon>Nocardioides</taxon>
    </lineage>
</organism>